<evidence type="ECO:0000256" key="2">
    <source>
        <dbReference type="ARBA" id="ARBA00006175"/>
    </source>
</evidence>
<accession>A0ABQ0M5R7</accession>
<dbReference type="InterPro" id="IPR023271">
    <property type="entry name" value="Aquaporin-like"/>
</dbReference>
<reference evidence="10" key="1">
    <citation type="submission" date="2014-09" db="EMBL/GenBank/DDBJ databases">
        <title>Genome sequence of the luminous mushroom Mycena chlorophos for searching fungal bioluminescence genes.</title>
        <authorList>
            <person name="Tanaka Y."/>
            <person name="Kasuga D."/>
            <person name="Oba Y."/>
            <person name="Hase S."/>
            <person name="Sato K."/>
            <person name="Oba Y."/>
            <person name="Sakakibara Y."/>
        </authorList>
    </citation>
    <scope>NUCLEOTIDE SEQUENCE</scope>
</reference>
<dbReference type="InterPro" id="IPR050363">
    <property type="entry name" value="MIP/Aquaporin"/>
</dbReference>
<name>A0ABQ0M5R7_MYCCL</name>
<dbReference type="PRINTS" id="PR00783">
    <property type="entry name" value="MINTRINSICP"/>
</dbReference>
<organism evidence="10 11">
    <name type="scientific">Mycena chlorophos</name>
    <name type="common">Agaric fungus</name>
    <name type="synonym">Agaricus chlorophos</name>
    <dbReference type="NCBI Taxonomy" id="658473"/>
    <lineage>
        <taxon>Eukaryota</taxon>
        <taxon>Fungi</taxon>
        <taxon>Dikarya</taxon>
        <taxon>Basidiomycota</taxon>
        <taxon>Agaricomycotina</taxon>
        <taxon>Agaricomycetes</taxon>
        <taxon>Agaricomycetidae</taxon>
        <taxon>Agaricales</taxon>
        <taxon>Marasmiineae</taxon>
        <taxon>Mycenaceae</taxon>
        <taxon>Mycena</taxon>
    </lineage>
</organism>
<evidence type="ECO:0000256" key="6">
    <source>
        <dbReference type="ARBA" id="ARBA00022989"/>
    </source>
</evidence>
<protein>
    <submittedName>
        <fullName evidence="10">Glycerol uptake</fullName>
    </submittedName>
</protein>
<keyword evidence="11" id="KW-1185">Reference proteome</keyword>
<evidence type="ECO:0000256" key="8">
    <source>
        <dbReference type="RuleBase" id="RU000477"/>
    </source>
</evidence>
<evidence type="ECO:0000256" key="3">
    <source>
        <dbReference type="ARBA" id="ARBA00022448"/>
    </source>
</evidence>
<evidence type="ECO:0000256" key="1">
    <source>
        <dbReference type="ARBA" id="ARBA00004141"/>
    </source>
</evidence>
<dbReference type="Proteomes" id="UP000815677">
    <property type="component" value="Unassembled WGS sequence"/>
</dbReference>
<sequence length="333" mass="35811">MSPQSVVHYGDLRPHRPRILNHIERFRTKYVWLIELYAEAFGVFLYTYFGVGSQTLYVLGNILKVEGASSVLQIGMGYGCGILMAITVCNPSSGGHFNPAVSCLHVLFNGFPPMKGLRYIVAQIFGAYIACLLIYVQYKSLFIDATLALEAAGPGILEATFFTPNGPGGAIGLYLPAGANIGRVFVNEFVTDFILGTVIFACLDYSNDLIPPSLGAIVVSLAYTAAVWSFSAPGLAANSARDVGGRLAALTIWGRQAGGGSYAAVAALTNIPATLIAGFMYEVFLVDGRRAVPSAHQEYLRNHFPQFFENATARDGSSDISDRKAEIGEVERV</sequence>
<dbReference type="InterPro" id="IPR000425">
    <property type="entry name" value="MIP"/>
</dbReference>
<evidence type="ECO:0000256" key="5">
    <source>
        <dbReference type="ARBA" id="ARBA00022737"/>
    </source>
</evidence>
<comment type="similarity">
    <text evidence="2 8">Belongs to the MIP/aquaporin (TC 1.A.8) family.</text>
</comment>
<gene>
    <name evidence="10" type="ORF">MCHLO_15082</name>
</gene>
<feature type="transmembrane region" description="Helical" evidence="9">
    <location>
        <begin position="116"/>
        <end position="136"/>
    </location>
</feature>
<evidence type="ECO:0000256" key="4">
    <source>
        <dbReference type="ARBA" id="ARBA00022692"/>
    </source>
</evidence>
<dbReference type="PANTHER" id="PTHR43829">
    <property type="entry name" value="AQUAPORIN OR AQUAGLYCEROPORIN RELATED"/>
    <property type="match status" value="1"/>
</dbReference>
<keyword evidence="3 8" id="KW-0813">Transport</keyword>
<keyword evidence="6 9" id="KW-1133">Transmembrane helix</keyword>
<feature type="transmembrane region" description="Helical" evidence="9">
    <location>
        <begin position="30"/>
        <end position="49"/>
    </location>
</feature>
<proteinExistence type="inferred from homology"/>
<evidence type="ECO:0000256" key="7">
    <source>
        <dbReference type="ARBA" id="ARBA00023136"/>
    </source>
</evidence>
<comment type="subcellular location">
    <subcellularLocation>
        <location evidence="1">Membrane</location>
        <topology evidence="1">Multi-pass membrane protein</topology>
    </subcellularLocation>
</comment>
<evidence type="ECO:0000256" key="9">
    <source>
        <dbReference type="SAM" id="Phobius"/>
    </source>
</evidence>
<dbReference type="PANTHER" id="PTHR43829:SF14">
    <property type="entry name" value="AQUAPORIN 3"/>
    <property type="match status" value="1"/>
</dbReference>
<keyword evidence="4 8" id="KW-0812">Transmembrane</keyword>
<evidence type="ECO:0000313" key="11">
    <source>
        <dbReference type="Proteomes" id="UP000815677"/>
    </source>
</evidence>
<keyword evidence="5" id="KW-0677">Repeat</keyword>
<dbReference type="Gene3D" id="1.20.1080.10">
    <property type="entry name" value="Glycerol uptake facilitator protein"/>
    <property type="match status" value="1"/>
</dbReference>
<dbReference type="Pfam" id="PF00230">
    <property type="entry name" value="MIP"/>
    <property type="match status" value="1"/>
</dbReference>
<evidence type="ECO:0000313" key="10">
    <source>
        <dbReference type="EMBL" id="GAT58681.1"/>
    </source>
</evidence>
<dbReference type="SUPFAM" id="SSF81338">
    <property type="entry name" value="Aquaporin-like"/>
    <property type="match status" value="1"/>
</dbReference>
<keyword evidence="7 9" id="KW-0472">Membrane</keyword>
<dbReference type="EMBL" id="DF849761">
    <property type="protein sequence ID" value="GAT58681.1"/>
    <property type="molecule type" value="Genomic_DNA"/>
</dbReference>